<evidence type="ECO:0000256" key="1">
    <source>
        <dbReference type="SAM" id="Phobius"/>
    </source>
</evidence>
<evidence type="ECO:0000313" key="3">
    <source>
        <dbReference type="Proteomes" id="UP000822688"/>
    </source>
</evidence>
<keyword evidence="1" id="KW-1133">Transmembrane helix</keyword>
<accession>A0A8T0IRC1</accession>
<proteinExistence type="predicted"/>
<keyword evidence="1" id="KW-0472">Membrane</keyword>
<gene>
    <name evidence="2" type="ORF">KC19_2G032000</name>
</gene>
<name>A0A8T0IRC1_CERPU</name>
<feature type="transmembrane region" description="Helical" evidence="1">
    <location>
        <begin position="6"/>
        <end position="29"/>
    </location>
</feature>
<sequence length="345" mass="38609">MFVFAIVTICGGFVMLFTWSLQMSGTFTGRNRRSAVRRRSGLGRQPDMEGLEEIGHSSEVANVIPSSTQGDIDLGDYLSAGDLPIDFTSVQRLKNICSERYERLVDETTTMAIEYLVFRKVTKDDLVKIDRSHRDLRIRIFYDFSMELLIVKLMVGKAHEWVSTLFAEHLREKVRGRCGDFYALCDMGAFRCTSAMGRVKEPDVALVPMNRENEADWPSCVIEVGVPESLAALKNDAHFWILHSGGLTRVVILIAVDPQTRTLTIERWGDEPPAYPSHVTGQVIRPRMAQCVTIDINGVIGAPLDVPSGLIFDVGHVPTGVLASDFSFDANELSALYTRFWGMLR</sequence>
<organism evidence="2 3">
    <name type="scientific">Ceratodon purpureus</name>
    <name type="common">Fire moss</name>
    <name type="synonym">Dicranum purpureum</name>
    <dbReference type="NCBI Taxonomy" id="3225"/>
    <lineage>
        <taxon>Eukaryota</taxon>
        <taxon>Viridiplantae</taxon>
        <taxon>Streptophyta</taxon>
        <taxon>Embryophyta</taxon>
        <taxon>Bryophyta</taxon>
        <taxon>Bryophytina</taxon>
        <taxon>Bryopsida</taxon>
        <taxon>Dicranidae</taxon>
        <taxon>Pseudoditrichales</taxon>
        <taxon>Ditrichaceae</taxon>
        <taxon>Ceratodon</taxon>
    </lineage>
</organism>
<dbReference type="Proteomes" id="UP000822688">
    <property type="component" value="Chromosome 2"/>
</dbReference>
<comment type="caution">
    <text evidence="2">The sequence shown here is derived from an EMBL/GenBank/DDBJ whole genome shotgun (WGS) entry which is preliminary data.</text>
</comment>
<keyword evidence="1" id="KW-0812">Transmembrane</keyword>
<dbReference type="EMBL" id="CM026422">
    <property type="protein sequence ID" value="KAG0585712.1"/>
    <property type="molecule type" value="Genomic_DNA"/>
</dbReference>
<keyword evidence="3" id="KW-1185">Reference proteome</keyword>
<reference evidence="2" key="1">
    <citation type="submission" date="2020-06" db="EMBL/GenBank/DDBJ databases">
        <title>WGS assembly of Ceratodon purpureus strain R40.</title>
        <authorList>
            <person name="Carey S.B."/>
            <person name="Jenkins J."/>
            <person name="Shu S."/>
            <person name="Lovell J.T."/>
            <person name="Sreedasyam A."/>
            <person name="Maumus F."/>
            <person name="Tiley G.P."/>
            <person name="Fernandez-Pozo N."/>
            <person name="Barry K."/>
            <person name="Chen C."/>
            <person name="Wang M."/>
            <person name="Lipzen A."/>
            <person name="Daum C."/>
            <person name="Saski C.A."/>
            <person name="Payton A.C."/>
            <person name="Mcbreen J.C."/>
            <person name="Conrad R.E."/>
            <person name="Kollar L.M."/>
            <person name="Olsson S."/>
            <person name="Huttunen S."/>
            <person name="Landis J.B."/>
            <person name="Wickett N.J."/>
            <person name="Johnson M.G."/>
            <person name="Rensing S.A."/>
            <person name="Grimwood J."/>
            <person name="Schmutz J."/>
            <person name="Mcdaniel S.F."/>
        </authorList>
    </citation>
    <scope>NUCLEOTIDE SEQUENCE</scope>
    <source>
        <strain evidence="2">R40</strain>
    </source>
</reference>
<dbReference type="AlphaFoldDB" id="A0A8T0IRC1"/>
<protein>
    <submittedName>
        <fullName evidence="2">Uncharacterized protein</fullName>
    </submittedName>
</protein>
<evidence type="ECO:0000313" key="2">
    <source>
        <dbReference type="EMBL" id="KAG0585712.1"/>
    </source>
</evidence>